<sequence>MPLHSWKLPYLLIGLALGYAILLQYDDSPSDLFFLFALSIALFAALWIQEKERVLLVIAIIGISLNIDRSYALNEDFLLSRWGYMISTTSIALVALYSLGFFKFCFDQERRTRFTSFPTFHFIVMGYVVSMILSFMNAYDKQISSFELFYQIQCVLL</sequence>
<evidence type="ECO:0000313" key="2">
    <source>
        <dbReference type="EMBL" id="ETW98424.1"/>
    </source>
</evidence>
<dbReference type="HOGENOM" id="CLU_1674691_0_0_7"/>
<dbReference type="AlphaFoldDB" id="W4LKJ2"/>
<dbReference type="Proteomes" id="UP000019141">
    <property type="component" value="Unassembled WGS sequence"/>
</dbReference>
<accession>W4LKJ2</accession>
<keyword evidence="3" id="KW-1185">Reference proteome</keyword>
<evidence type="ECO:0000256" key="1">
    <source>
        <dbReference type="SAM" id="Phobius"/>
    </source>
</evidence>
<feature type="transmembrane region" description="Helical" evidence="1">
    <location>
        <begin position="7"/>
        <end position="25"/>
    </location>
</feature>
<feature type="transmembrane region" description="Helical" evidence="1">
    <location>
        <begin position="118"/>
        <end position="139"/>
    </location>
</feature>
<dbReference type="EMBL" id="AZHW01000555">
    <property type="protein sequence ID" value="ETW98424.1"/>
    <property type="molecule type" value="Genomic_DNA"/>
</dbReference>
<keyword evidence="1" id="KW-0812">Transmembrane</keyword>
<proteinExistence type="predicted"/>
<reference evidence="2 3" key="1">
    <citation type="journal article" date="2014" name="Nature">
        <title>An environmental bacterial taxon with a large and distinct metabolic repertoire.</title>
        <authorList>
            <person name="Wilson M.C."/>
            <person name="Mori T."/>
            <person name="Ruckert C."/>
            <person name="Uria A.R."/>
            <person name="Helf M.J."/>
            <person name="Takada K."/>
            <person name="Gernert C."/>
            <person name="Steffens U.A."/>
            <person name="Heycke N."/>
            <person name="Schmitt S."/>
            <person name="Rinke C."/>
            <person name="Helfrich E.J."/>
            <person name="Brachmann A.O."/>
            <person name="Gurgui C."/>
            <person name="Wakimoto T."/>
            <person name="Kracht M."/>
            <person name="Crusemann M."/>
            <person name="Hentschel U."/>
            <person name="Abe I."/>
            <person name="Matsunaga S."/>
            <person name="Kalinowski J."/>
            <person name="Takeyama H."/>
            <person name="Piel J."/>
        </authorList>
    </citation>
    <scope>NUCLEOTIDE SEQUENCE [LARGE SCALE GENOMIC DNA]</scope>
    <source>
        <strain evidence="3">TSY1</strain>
    </source>
</reference>
<keyword evidence="1" id="KW-1133">Transmembrane helix</keyword>
<organism evidence="2 3">
    <name type="scientific">Entotheonella factor</name>
    <dbReference type="NCBI Taxonomy" id="1429438"/>
    <lineage>
        <taxon>Bacteria</taxon>
        <taxon>Pseudomonadati</taxon>
        <taxon>Nitrospinota/Tectimicrobiota group</taxon>
        <taxon>Candidatus Tectimicrobiota</taxon>
        <taxon>Candidatus Entotheonellia</taxon>
        <taxon>Candidatus Entotheonellales</taxon>
        <taxon>Candidatus Entotheonellaceae</taxon>
        <taxon>Candidatus Entotheonella</taxon>
    </lineage>
</organism>
<name>W4LKJ2_ENTF1</name>
<comment type="caution">
    <text evidence="2">The sequence shown here is derived from an EMBL/GenBank/DDBJ whole genome shotgun (WGS) entry which is preliminary data.</text>
</comment>
<protein>
    <submittedName>
        <fullName evidence="2">Uncharacterized protein</fullName>
    </submittedName>
</protein>
<feature type="transmembrane region" description="Helical" evidence="1">
    <location>
        <begin position="55"/>
        <end position="72"/>
    </location>
</feature>
<keyword evidence="1" id="KW-0472">Membrane</keyword>
<gene>
    <name evidence="2" type="ORF">ETSY1_18740</name>
</gene>
<feature type="transmembrane region" description="Helical" evidence="1">
    <location>
        <begin position="31"/>
        <end position="48"/>
    </location>
</feature>
<evidence type="ECO:0000313" key="3">
    <source>
        <dbReference type="Proteomes" id="UP000019141"/>
    </source>
</evidence>
<feature type="transmembrane region" description="Helical" evidence="1">
    <location>
        <begin position="84"/>
        <end position="106"/>
    </location>
</feature>